<comment type="caution">
    <text evidence="2">The sequence shown here is derived from an EMBL/GenBank/DDBJ whole genome shotgun (WGS) entry which is preliminary data.</text>
</comment>
<proteinExistence type="predicted"/>
<name>A0ABQ2QUS5_9GAMM</name>
<gene>
    <name evidence="2" type="ORF">GCM10009410_29540</name>
</gene>
<dbReference type="SUPFAM" id="SSF53850">
    <property type="entry name" value="Periplasmic binding protein-like II"/>
    <property type="match status" value="1"/>
</dbReference>
<dbReference type="EMBL" id="BMQW01000008">
    <property type="protein sequence ID" value="GGP93562.1"/>
    <property type="molecule type" value="Genomic_DNA"/>
</dbReference>
<protein>
    <recommendedName>
        <fullName evidence="4">Solute-binding protein family 3/N-terminal domain-containing protein</fullName>
    </recommendedName>
</protein>
<keyword evidence="1" id="KW-0732">Signal</keyword>
<organism evidence="2 3">
    <name type="scientific">Shewanella ulleungensis</name>
    <dbReference type="NCBI Taxonomy" id="2282699"/>
    <lineage>
        <taxon>Bacteria</taxon>
        <taxon>Pseudomonadati</taxon>
        <taxon>Pseudomonadota</taxon>
        <taxon>Gammaproteobacteria</taxon>
        <taxon>Alteromonadales</taxon>
        <taxon>Shewanellaceae</taxon>
        <taxon>Shewanella</taxon>
    </lineage>
</organism>
<evidence type="ECO:0000256" key="1">
    <source>
        <dbReference type="SAM" id="SignalP"/>
    </source>
</evidence>
<keyword evidence="3" id="KW-1185">Reference proteome</keyword>
<evidence type="ECO:0000313" key="3">
    <source>
        <dbReference type="Proteomes" id="UP000654004"/>
    </source>
</evidence>
<reference evidence="3" key="1">
    <citation type="journal article" date="2019" name="Int. J. Syst. Evol. Microbiol.">
        <title>The Global Catalogue of Microorganisms (GCM) 10K type strain sequencing project: providing services to taxonomists for standard genome sequencing and annotation.</title>
        <authorList>
            <consortium name="The Broad Institute Genomics Platform"/>
            <consortium name="The Broad Institute Genome Sequencing Center for Infectious Disease"/>
            <person name="Wu L."/>
            <person name="Ma J."/>
        </authorList>
    </citation>
    <scope>NUCLEOTIDE SEQUENCE [LARGE SCALE GENOMIC DNA]</scope>
    <source>
        <strain evidence="3">JCM 32305</strain>
    </source>
</reference>
<evidence type="ECO:0008006" key="4">
    <source>
        <dbReference type="Google" id="ProtNLM"/>
    </source>
</evidence>
<accession>A0ABQ2QUS5</accession>
<evidence type="ECO:0000313" key="2">
    <source>
        <dbReference type="EMBL" id="GGP93562.1"/>
    </source>
</evidence>
<sequence length="227" mass="25700">MYQIIVGLLCCCIFTSQAQDIDVIAFEYPPYLTQYSADQGEAVVLLQRAFAYSALNTNVKFVNSTTAQKQLNSNNWCLSFLPPKTPSALHLQVILADKTIPLMLFRLAEPHVFIGNELKDKVIAHLPISLEDRKIRSFVDAEAKLQLVETIEQGLSLLLEQKVDYVYGDQQGINFAANKLNFPAMLLQDSAMVFYQFPMAVWLNAQCKNAEVIKSHLTEKKYQIKSF</sequence>
<feature type="chain" id="PRO_5045947127" description="Solute-binding protein family 3/N-terminal domain-containing protein" evidence="1">
    <location>
        <begin position="19"/>
        <end position="227"/>
    </location>
</feature>
<dbReference type="RefSeq" id="WP_188957541.1">
    <property type="nucleotide sequence ID" value="NZ_BMQW01000008.1"/>
</dbReference>
<feature type="signal peptide" evidence="1">
    <location>
        <begin position="1"/>
        <end position="18"/>
    </location>
</feature>
<dbReference type="Proteomes" id="UP000654004">
    <property type="component" value="Unassembled WGS sequence"/>
</dbReference>